<keyword evidence="3 5" id="KW-0863">Zinc-finger</keyword>
<dbReference type="SUPFAM" id="SSF57756">
    <property type="entry name" value="Retrovirus zinc finger-like domains"/>
    <property type="match status" value="1"/>
</dbReference>
<dbReference type="PANTHER" id="PTHR46242:SF1">
    <property type="entry name" value="ZINC FINGER CCHC DOMAIN-CONTAINING PROTEIN 9"/>
    <property type="match status" value="1"/>
</dbReference>
<dbReference type="PROSITE" id="PS50158">
    <property type="entry name" value="ZF_CCHC"/>
    <property type="match status" value="1"/>
</dbReference>
<evidence type="ECO:0000256" key="4">
    <source>
        <dbReference type="ARBA" id="ARBA00022833"/>
    </source>
</evidence>
<keyword evidence="1" id="KW-0479">Metal-binding</keyword>
<feature type="non-terminal residue" evidence="7">
    <location>
        <position position="1"/>
    </location>
</feature>
<proteinExistence type="predicted"/>
<dbReference type="SMART" id="SM00343">
    <property type="entry name" value="ZnF_C2HC"/>
    <property type="match status" value="2"/>
</dbReference>
<feature type="domain" description="CCHC-type" evidence="6">
    <location>
        <begin position="6"/>
        <end position="21"/>
    </location>
</feature>
<protein>
    <recommendedName>
        <fullName evidence="6">CCHC-type domain-containing protein</fullName>
    </recommendedName>
</protein>
<dbReference type="InterPro" id="IPR001878">
    <property type="entry name" value="Znf_CCHC"/>
</dbReference>
<evidence type="ECO:0000256" key="3">
    <source>
        <dbReference type="ARBA" id="ARBA00022771"/>
    </source>
</evidence>
<dbReference type="GO" id="GO:0005730">
    <property type="term" value="C:nucleolus"/>
    <property type="evidence" value="ECO:0007669"/>
    <property type="project" value="TreeGrafter"/>
</dbReference>
<dbReference type="FunFam" id="4.10.60.10:FF:000091">
    <property type="entry name" value="Zinc finger CCHC-type-containing 9"/>
    <property type="match status" value="1"/>
</dbReference>
<dbReference type="Gene3D" id="4.10.60.10">
    <property type="entry name" value="Zinc finger, CCHC-type"/>
    <property type="match status" value="1"/>
</dbReference>
<evidence type="ECO:0000259" key="6">
    <source>
        <dbReference type="PROSITE" id="PS50158"/>
    </source>
</evidence>
<sequence length="84" mass="9737">YPFAHCFVCNEQGHLASKCPQNDRGVYPNGGCCRFCGSIRHLSKDCKPANAAQGKVWTCQWREHIHSYRHACDGHRWRIRARHD</sequence>
<dbReference type="Pfam" id="PF00098">
    <property type="entry name" value="zf-CCHC"/>
    <property type="match status" value="1"/>
</dbReference>
<name>A0A4P9YUI1_9FUNG</name>
<evidence type="ECO:0000313" key="8">
    <source>
        <dbReference type="Proteomes" id="UP000278143"/>
    </source>
</evidence>
<dbReference type="AlphaFoldDB" id="A0A4P9YUI1"/>
<evidence type="ECO:0000256" key="1">
    <source>
        <dbReference type="ARBA" id="ARBA00022723"/>
    </source>
</evidence>
<organism evidence="7 8">
    <name type="scientific">Syncephalis pseudoplumigaleata</name>
    <dbReference type="NCBI Taxonomy" id="1712513"/>
    <lineage>
        <taxon>Eukaryota</taxon>
        <taxon>Fungi</taxon>
        <taxon>Fungi incertae sedis</taxon>
        <taxon>Zoopagomycota</taxon>
        <taxon>Zoopagomycotina</taxon>
        <taxon>Zoopagomycetes</taxon>
        <taxon>Zoopagales</taxon>
        <taxon>Piptocephalidaceae</taxon>
        <taxon>Syncephalis</taxon>
    </lineage>
</organism>
<dbReference type="Proteomes" id="UP000278143">
    <property type="component" value="Unassembled WGS sequence"/>
</dbReference>
<dbReference type="OrthoDB" id="3863715at2759"/>
<dbReference type="GO" id="GO:0008270">
    <property type="term" value="F:zinc ion binding"/>
    <property type="evidence" value="ECO:0007669"/>
    <property type="project" value="UniProtKB-KW"/>
</dbReference>
<dbReference type="EMBL" id="KZ991571">
    <property type="protein sequence ID" value="RKP22861.1"/>
    <property type="molecule type" value="Genomic_DNA"/>
</dbReference>
<reference evidence="8" key="1">
    <citation type="journal article" date="2018" name="Nat. Microbiol.">
        <title>Leveraging single-cell genomics to expand the fungal tree of life.</title>
        <authorList>
            <person name="Ahrendt S.R."/>
            <person name="Quandt C.A."/>
            <person name="Ciobanu D."/>
            <person name="Clum A."/>
            <person name="Salamov A."/>
            <person name="Andreopoulos B."/>
            <person name="Cheng J.F."/>
            <person name="Woyke T."/>
            <person name="Pelin A."/>
            <person name="Henrissat B."/>
            <person name="Reynolds N.K."/>
            <person name="Benny G.L."/>
            <person name="Smith M.E."/>
            <person name="James T.Y."/>
            <person name="Grigoriev I.V."/>
        </authorList>
    </citation>
    <scope>NUCLEOTIDE SEQUENCE [LARGE SCALE GENOMIC DNA]</scope>
    <source>
        <strain evidence="8">Benny S71-1</strain>
    </source>
</reference>
<evidence type="ECO:0000256" key="2">
    <source>
        <dbReference type="ARBA" id="ARBA00022737"/>
    </source>
</evidence>
<keyword evidence="8" id="KW-1185">Reference proteome</keyword>
<dbReference type="GO" id="GO:0003676">
    <property type="term" value="F:nucleic acid binding"/>
    <property type="evidence" value="ECO:0007669"/>
    <property type="project" value="InterPro"/>
</dbReference>
<dbReference type="InterPro" id="IPR042246">
    <property type="entry name" value="ZCCHC9"/>
</dbReference>
<keyword evidence="2" id="KW-0677">Repeat</keyword>
<gene>
    <name evidence="7" type="ORF">SYNPS1DRAFT_19465</name>
</gene>
<keyword evidence="4" id="KW-0862">Zinc</keyword>
<dbReference type="PANTHER" id="PTHR46242">
    <property type="entry name" value="ZINC FINGER CCHC DOMAIN-CONTAINING PROTEIN 9 ZCCHC9"/>
    <property type="match status" value="1"/>
</dbReference>
<dbReference type="InterPro" id="IPR036875">
    <property type="entry name" value="Znf_CCHC_sf"/>
</dbReference>
<evidence type="ECO:0000256" key="5">
    <source>
        <dbReference type="PROSITE-ProRule" id="PRU00047"/>
    </source>
</evidence>
<accession>A0A4P9YUI1</accession>
<evidence type="ECO:0000313" key="7">
    <source>
        <dbReference type="EMBL" id="RKP22861.1"/>
    </source>
</evidence>